<dbReference type="AlphaFoldDB" id="A0AAV7G0X6"/>
<evidence type="ECO:0000313" key="1">
    <source>
        <dbReference type="EMBL" id="KAH0449359.1"/>
    </source>
</evidence>
<dbReference type="EMBL" id="JAGFBR010000019">
    <property type="protein sequence ID" value="KAH0449359.1"/>
    <property type="molecule type" value="Genomic_DNA"/>
</dbReference>
<name>A0AAV7G0X6_DENCH</name>
<evidence type="ECO:0000313" key="2">
    <source>
        <dbReference type="Proteomes" id="UP000775213"/>
    </source>
</evidence>
<dbReference type="Proteomes" id="UP000775213">
    <property type="component" value="Unassembled WGS sequence"/>
</dbReference>
<proteinExistence type="predicted"/>
<sequence>MALFKEGFIIMVNGCSEVDKSVYPLLAAELHLVWRVLFIKVTLMESFKLASPRIDKLQVTFHELEQTPFEIGEHVHLTKELLTNCKSIEWQIYLE</sequence>
<organism evidence="1 2">
    <name type="scientific">Dendrobium chrysotoxum</name>
    <name type="common">Orchid</name>
    <dbReference type="NCBI Taxonomy" id="161865"/>
    <lineage>
        <taxon>Eukaryota</taxon>
        <taxon>Viridiplantae</taxon>
        <taxon>Streptophyta</taxon>
        <taxon>Embryophyta</taxon>
        <taxon>Tracheophyta</taxon>
        <taxon>Spermatophyta</taxon>
        <taxon>Magnoliopsida</taxon>
        <taxon>Liliopsida</taxon>
        <taxon>Asparagales</taxon>
        <taxon>Orchidaceae</taxon>
        <taxon>Epidendroideae</taxon>
        <taxon>Malaxideae</taxon>
        <taxon>Dendrobiinae</taxon>
        <taxon>Dendrobium</taxon>
    </lineage>
</organism>
<comment type="caution">
    <text evidence="1">The sequence shown here is derived from an EMBL/GenBank/DDBJ whole genome shotgun (WGS) entry which is preliminary data.</text>
</comment>
<gene>
    <name evidence="1" type="ORF">IEQ34_023159</name>
</gene>
<reference evidence="1 2" key="1">
    <citation type="journal article" date="2021" name="Hortic Res">
        <title>Chromosome-scale assembly of the Dendrobium chrysotoxum genome enhances the understanding of orchid evolution.</title>
        <authorList>
            <person name="Zhang Y."/>
            <person name="Zhang G.Q."/>
            <person name="Zhang D."/>
            <person name="Liu X.D."/>
            <person name="Xu X.Y."/>
            <person name="Sun W.H."/>
            <person name="Yu X."/>
            <person name="Zhu X."/>
            <person name="Wang Z.W."/>
            <person name="Zhao X."/>
            <person name="Zhong W.Y."/>
            <person name="Chen H."/>
            <person name="Yin W.L."/>
            <person name="Huang T."/>
            <person name="Niu S.C."/>
            <person name="Liu Z.J."/>
        </authorList>
    </citation>
    <scope>NUCLEOTIDE SEQUENCE [LARGE SCALE GENOMIC DNA]</scope>
    <source>
        <strain evidence="1">Lindl</strain>
    </source>
</reference>
<accession>A0AAV7G0X6</accession>
<keyword evidence="2" id="KW-1185">Reference proteome</keyword>
<protein>
    <submittedName>
        <fullName evidence="1">Uncharacterized protein</fullName>
    </submittedName>
</protein>